<keyword evidence="2" id="KW-0175">Coiled coil</keyword>
<feature type="coiled-coil region" evidence="2">
    <location>
        <begin position="29"/>
        <end position="77"/>
    </location>
</feature>
<dbReference type="PANTHER" id="PTHR10476">
    <property type="entry name" value="CHARGED MULTIVESICULAR BODY PROTEIN"/>
    <property type="match status" value="1"/>
</dbReference>
<dbReference type="Proteomes" id="UP000267027">
    <property type="component" value="Unassembled WGS sequence"/>
</dbReference>
<reference evidence="5" key="1">
    <citation type="submission" date="2017-02" db="UniProtKB">
        <authorList>
            <consortium name="WormBaseParasite"/>
        </authorList>
    </citation>
    <scope>IDENTIFICATION</scope>
</reference>
<evidence type="ECO:0000313" key="3">
    <source>
        <dbReference type="EMBL" id="VDM59823.1"/>
    </source>
</evidence>
<sequence>MEFGDPKVENVNIRRKAFIIIIMSSWFKKPDAKEQMRENNRNLRRANRDLGSDRRELERKERELENEIKRAAKLGQKETCTVLAKQLVRLRRQKTASLGMSSKLTSIAAQNNHIHSMGTMSQVMGQTVSTMKTMEKQMPVERLSKNMKEFQIAQEKLGISEEIMNNTLDDILDEYEDEEEQNAIVNQVLDEIGIECQSKVWYSIGLESFAILWIILKDYISVLVPPNRII</sequence>
<dbReference type="GO" id="GO:0007034">
    <property type="term" value="P:vacuolar transport"/>
    <property type="evidence" value="ECO:0007669"/>
    <property type="project" value="InterPro"/>
</dbReference>
<dbReference type="OMA" id="MNRRVEK"/>
<dbReference type="InterPro" id="IPR005024">
    <property type="entry name" value="Snf7_fam"/>
</dbReference>
<dbReference type="Pfam" id="PF03357">
    <property type="entry name" value="Snf7"/>
    <property type="match status" value="1"/>
</dbReference>
<proteinExistence type="inferred from homology"/>
<keyword evidence="4" id="KW-1185">Reference proteome</keyword>
<dbReference type="WBParaSite" id="ACOC_0000823701-mRNA-1">
    <property type="protein sequence ID" value="ACOC_0000823701-mRNA-1"/>
    <property type="gene ID" value="ACOC_0000823701"/>
</dbReference>
<organism evidence="5">
    <name type="scientific">Angiostrongylus costaricensis</name>
    <name type="common">Nematode worm</name>
    <dbReference type="NCBI Taxonomy" id="334426"/>
    <lineage>
        <taxon>Eukaryota</taxon>
        <taxon>Metazoa</taxon>
        <taxon>Ecdysozoa</taxon>
        <taxon>Nematoda</taxon>
        <taxon>Chromadorea</taxon>
        <taxon>Rhabditida</taxon>
        <taxon>Rhabditina</taxon>
        <taxon>Rhabditomorpha</taxon>
        <taxon>Strongyloidea</taxon>
        <taxon>Metastrongylidae</taxon>
        <taxon>Angiostrongylus</taxon>
    </lineage>
</organism>
<dbReference type="OrthoDB" id="5594417at2759"/>
<dbReference type="STRING" id="334426.A0A0R3PRS4"/>
<protein>
    <submittedName>
        <fullName evidence="5">Charged multivesicular body protein 2b</fullName>
    </submittedName>
</protein>
<comment type="similarity">
    <text evidence="1">Belongs to the SNF7 family.</text>
</comment>
<reference evidence="3 4" key="2">
    <citation type="submission" date="2018-11" db="EMBL/GenBank/DDBJ databases">
        <authorList>
            <consortium name="Pathogen Informatics"/>
        </authorList>
    </citation>
    <scope>NUCLEOTIDE SEQUENCE [LARGE SCALE GENOMIC DNA]</scope>
    <source>
        <strain evidence="3 4">Costa Rica</strain>
    </source>
</reference>
<name>A0A0R3PRS4_ANGCS</name>
<feature type="coiled-coil region" evidence="2">
    <location>
        <begin position="161"/>
        <end position="188"/>
    </location>
</feature>
<gene>
    <name evidence="3" type="ORF">ACOC_LOCUS8238</name>
</gene>
<evidence type="ECO:0000256" key="1">
    <source>
        <dbReference type="ARBA" id="ARBA00006190"/>
    </source>
</evidence>
<dbReference type="Gene3D" id="6.10.140.1230">
    <property type="match status" value="1"/>
</dbReference>
<evidence type="ECO:0000313" key="4">
    <source>
        <dbReference type="Proteomes" id="UP000267027"/>
    </source>
</evidence>
<dbReference type="AlphaFoldDB" id="A0A0R3PRS4"/>
<evidence type="ECO:0000313" key="5">
    <source>
        <dbReference type="WBParaSite" id="ACOC_0000823701-mRNA-1"/>
    </source>
</evidence>
<evidence type="ECO:0000256" key="2">
    <source>
        <dbReference type="SAM" id="Coils"/>
    </source>
</evidence>
<accession>A0A0R3PRS4</accession>
<dbReference type="EMBL" id="UYYA01004132">
    <property type="protein sequence ID" value="VDM59823.1"/>
    <property type="molecule type" value="Genomic_DNA"/>
</dbReference>